<evidence type="ECO:0000313" key="2">
    <source>
        <dbReference type="EMBL" id="RMZ99784.1"/>
    </source>
</evidence>
<reference evidence="2 3" key="1">
    <citation type="journal article" date="2018" name="Sci. Rep.">
        <title>Genomic signatures of local adaptation to the degree of environmental predictability in rotifers.</title>
        <authorList>
            <person name="Franch-Gras L."/>
            <person name="Hahn C."/>
            <person name="Garcia-Roger E.M."/>
            <person name="Carmona M.J."/>
            <person name="Serra M."/>
            <person name="Gomez A."/>
        </authorList>
    </citation>
    <scope>NUCLEOTIDE SEQUENCE [LARGE SCALE GENOMIC DNA]</scope>
    <source>
        <strain evidence="2">HYR1</strain>
    </source>
</reference>
<comment type="caution">
    <text evidence="2">The sequence shown here is derived from an EMBL/GenBank/DDBJ whole genome shotgun (WGS) entry which is preliminary data.</text>
</comment>
<feature type="region of interest" description="Disordered" evidence="1">
    <location>
        <begin position="1"/>
        <end position="43"/>
    </location>
</feature>
<gene>
    <name evidence="2" type="ORF">BpHYR1_027878</name>
</gene>
<feature type="compositionally biased region" description="Polar residues" evidence="1">
    <location>
        <begin position="1"/>
        <end position="13"/>
    </location>
</feature>
<dbReference type="Proteomes" id="UP000276133">
    <property type="component" value="Unassembled WGS sequence"/>
</dbReference>
<sequence length="87" mass="9446">MNTNKSASKTTADSRLPPVGHDNLSKAKSMNTTKSASKTTADSNPICTQQSFIKSNLWFSQNDPQSQEAILNHDDGLTVIVKGFGYE</sequence>
<name>A0A3M7PLY8_BRAPC</name>
<keyword evidence="3" id="KW-1185">Reference proteome</keyword>
<evidence type="ECO:0000256" key="1">
    <source>
        <dbReference type="SAM" id="MobiDB-lite"/>
    </source>
</evidence>
<dbReference type="AlphaFoldDB" id="A0A3M7PLY8"/>
<organism evidence="2 3">
    <name type="scientific">Brachionus plicatilis</name>
    <name type="common">Marine rotifer</name>
    <name type="synonym">Brachionus muelleri</name>
    <dbReference type="NCBI Taxonomy" id="10195"/>
    <lineage>
        <taxon>Eukaryota</taxon>
        <taxon>Metazoa</taxon>
        <taxon>Spiralia</taxon>
        <taxon>Gnathifera</taxon>
        <taxon>Rotifera</taxon>
        <taxon>Eurotatoria</taxon>
        <taxon>Monogononta</taxon>
        <taxon>Pseudotrocha</taxon>
        <taxon>Ploima</taxon>
        <taxon>Brachionidae</taxon>
        <taxon>Brachionus</taxon>
    </lineage>
</organism>
<evidence type="ECO:0000313" key="3">
    <source>
        <dbReference type="Proteomes" id="UP000276133"/>
    </source>
</evidence>
<dbReference type="EMBL" id="REGN01010060">
    <property type="protein sequence ID" value="RMZ99784.1"/>
    <property type="molecule type" value="Genomic_DNA"/>
</dbReference>
<protein>
    <submittedName>
        <fullName evidence="2">Uncharacterized protein</fullName>
    </submittedName>
</protein>
<accession>A0A3M7PLY8</accession>
<feature type="compositionally biased region" description="Low complexity" evidence="1">
    <location>
        <begin position="26"/>
        <end position="41"/>
    </location>
</feature>
<proteinExistence type="predicted"/>
<feature type="non-terminal residue" evidence="2">
    <location>
        <position position="87"/>
    </location>
</feature>